<keyword evidence="3" id="KW-1185">Reference proteome</keyword>
<comment type="caution">
    <text evidence="2">The sequence shown here is derived from an EMBL/GenBank/DDBJ whole genome shotgun (WGS) entry which is preliminary data.</text>
</comment>
<protein>
    <submittedName>
        <fullName evidence="2">Uncharacterized protein</fullName>
    </submittedName>
</protein>
<dbReference type="EMBL" id="JAHDVG010000470">
    <property type="protein sequence ID" value="KAH1180141.1"/>
    <property type="molecule type" value="Genomic_DNA"/>
</dbReference>
<dbReference type="AlphaFoldDB" id="A0A9D3XIE0"/>
<reference evidence="2" key="1">
    <citation type="submission" date="2021-09" db="EMBL/GenBank/DDBJ databases">
        <title>The genome of Mauremys mutica provides insights into the evolution of semi-aquatic lifestyle.</title>
        <authorList>
            <person name="Gong S."/>
            <person name="Gao Y."/>
        </authorList>
    </citation>
    <scope>NUCLEOTIDE SEQUENCE</scope>
    <source>
        <strain evidence="2">MM-2020</strain>
        <tissue evidence="2">Muscle</tissue>
    </source>
</reference>
<evidence type="ECO:0000313" key="3">
    <source>
        <dbReference type="Proteomes" id="UP000827986"/>
    </source>
</evidence>
<proteinExistence type="predicted"/>
<accession>A0A9D3XIE0</accession>
<dbReference type="Proteomes" id="UP000827986">
    <property type="component" value="Unassembled WGS sequence"/>
</dbReference>
<feature type="region of interest" description="Disordered" evidence="1">
    <location>
        <begin position="1"/>
        <end position="28"/>
    </location>
</feature>
<sequence length="171" mass="18372">MSYGTENNSNTGQGIRFSHNAPGQEHSTSTTVCFMEHWQGSADGKLRPMLGTQRSSTSVLQDVFPGYHSQCVIIVLPTQAVLLPNRTLYPSWSEGKSHVSALTRTPGTDTPPQVSRQLSGAVGVVIFTSIAPPSSRASLQGSSPLEPSVGQLPLCSQEHLIQSPSWDRQSI</sequence>
<evidence type="ECO:0000256" key="1">
    <source>
        <dbReference type="SAM" id="MobiDB-lite"/>
    </source>
</evidence>
<organism evidence="2 3">
    <name type="scientific">Mauremys mutica</name>
    <name type="common">yellowpond turtle</name>
    <dbReference type="NCBI Taxonomy" id="74926"/>
    <lineage>
        <taxon>Eukaryota</taxon>
        <taxon>Metazoa</taxon>
        <taxon>Chordata</taxon>
        <taxon>Craniata</taxon>
        <taxon>Vertebrata</taxon>
        <taxon>Euteleostomi</taxon>
        <taxon>Archelosauria</taxon>
        <taxon>Testudinata</taxon>
        <taxon>Testudines</taxon>
        <taxon>Cryptodira</taxon>
        <taxon>Durocryptodira</taxon>
        <taxon>Testudinoidea</taxon>
        <taxon>Geoemydidae</taxon>
        <taxon>Geoemydinae</taxon>
        <taxon>Mauremys</taxon>
    </lineage>
</organism>
<evidence type="ECO:0000313" key="2">
    <source>
        <dbReference type="EMBL" id="KAH1180141.1"/>
    </source>
</evidence>
<gene>
    <name evidence="2" type="ORF">KIL84_008977</name>
</gene>
<name>A0A9D3XIE0_9SAUR</name>
<feature type="compositionally biased region" description="Polar residues" evidence="1">
    <location>
        <begin position="1"/>
        <end position="13"/>
    </location>
</feature>